<dbReference type="Pfam" id="PF13400">
    <property type="entry name" value="Tad"/>
    <property type="match status" value="1"/>
</dbReference>
<dbReference type="GeneID" id="69686839"/>
<accession>A0ABQ4VKP1</accession>
<evidence type="ECO:0000313" key="4">
    <source>
        <dbReference type="Proteomes" id="UP001052140"/>
    </source>
</evidence>
<keyword evidence="4" id="KW-1185">Reference proteome</keyword>
<dbReference type="InterPro" id="IPR028087">
    <property type="entry name" value="Tad_N"/>
</dbReference>
<comment type="caution">
    <text evidence="3">The sequence shown here is derived from an EMBL/GenBank/DDBJ whole genome shotgun (WGS) entry which is preliminary data.</text>
</comment>
<dbReference type="Gene3D" id="3.40.50.410">
    <property type="entry name" value="von Willebrand factor, type A domain"/>
    <property type="match status" value="1"/>
</dbReference>
<dbReference type="InterPro" id="IPR036465">
    <property type="entry name" value="vWFA_dom_sf"/>
</dbReference>
<dbReference type="Proteomes" id="UP001052140">
    <property type="component" value="Unassembled WGS sequence"/>
</dbReference>
<feature type="domain" description="Putative Flp pilus-assembly TadG-like N-terminal" evidence="2">
    <location>
        <begin position="23"/>
        <end position="66"/>
    </location>
</feature>
<dbReference type="RefSeq" id="WP_226690633.1">
    <property type="nucleotide sequence ID" value="NZ_BPUX01000012.1"/>
</dbReference>
<organism evidence="3 4">
    <name type="scientific">Pasteurella canis</name>
    <dbReference type="NCBI Taxonomy" id="753"/>
    <lineage>
        <taxon>Bacteria</taxon>
        <taxon>Pseudomonadati</taxon>
        <taxon>Pseudomonadota</taxon>
        <taxon>Gammaproteobacteria</taxon>
        <taxon>Pasteurellales</taxon>
        <taxon>Pasteurellaceae</taxon>
        <taxon>Pasteurella</taxon>
    </lineage>
</organism>
<proteinExistence type="predicted"/>
<sequence>MKKLNLTFCFYEKLKQFYADQRGVYTVMTALLAFPVLVLIGFTVDGTGVLLDKARLAQGMDQAALALIAENNEYRENKKHSDVNRQMISKAEKDKFRGNEFMAKQEKRNQELIQGIARLYLRSEDSGDPDTPVKVTKDFQYLCEELDLPTGNEYSRRKPVVCQVQGSVDRKFWLPVSESLANVNSLKNGRLTLDSQTTYAIKEKGVVIPVELMLVADFSGSMHQDLNGRYSSDKTKMGKSKISILREVVGEISKILLPLKVSEEVSPFNRMAFTTFSGGVRQKNESSKCTLPYERKSWKNSINLTVERWITGNNVRKQWNQQKGQWEDSWVKFDVHYKGKYDKFYENTCTKASRNSPMRCQILANPKTIMDYAMEIQDWTTVRAIFYAYMDTNRTINQVQSFDGSNRKYHLVFDNENYCLGGNTGKETTQAWFDQSNKNISQALSRINPQGWTSASSGLIVGANLIMDANKDPKSQPAKLGTNTQRVIMVLSDGEDNWPTYDTLVSLLNAGICDRIKERVDTLQDPKFRELPTRIAFVAFGYSPPKRQVDAWKKCVGDQYYVAYSQKELLDTFKQVIGFEEEVGRSSSKKPKFN</sequence>
<name>A0ABQ4VKP1_9PAST</name>
<keyword evidence="1" id="KW-1133">Transmembrane helix</keyword>
<dbReference type="EMBL" id="BPUX01000012">
    <property type="protein sequence ID" value="GJH42872.1"/>
    <property type="molecule type" value="Genomic_DNA"/>
</dbReference>
<feature type="transmembrane region" description="Helical" evidence="1">
    <location>
        <begin position="23"/>
        <end position="44"/>
    </location>
</feature>
<reference evidence="3" key="1">
    <citation type="submission" date="2024-05" db="EMBL/GenBank/DDBJ databases">
        <title>Determining zoonotic pasteurella genome.</title>
        <authorList>
            <person name="Maeda T."/>
            <person name="Takahashi T."/>
            <person name="Yoshida H."/>
        </authorList>
    </citation>
    <scope>NUCLEOTIDE SEQUENCE</scope>
    <source>
        <strain evidence="3">PA42</strain>
    </source>
</reference>
<dbReference type="SUPFAM" id="SSF53300">
    <property type="entry name" value="vWA-like"/>
    <property type="match status" value="1"/>
</dbReference>
<evidence type="ECO:0000259" key="2">
    <source>
        <dbReference type="Pfam" id="PF13400"/>
    </source>
</evidence>
<protein>
    <recommendedName>
        <fullName evidence="2">Putative Flp pilus-assembly TadG-like N-terminal domain-containing protein</fullName>
    </recommendedName>
</protein>
<evidence type="ECO:0000256" key="1">
    <source>
        <dbReference type="SAM" id="Phobius"/>
    </source>
</evidence>
<keyword evidence="1" id="KW-0472">Membrane</keyword>
<evidence type="ECO:0000313" key="3">
    <source>
        <dbReference type="EMBL" id="GJH42872.1"/>
    </source>
</evidence>
<gene>
    <name evidence="3" type="ORF">PA42_10460</name>
</gene>
<keyword evidence="1" id="KW-0812">Transmembrane</keyword>